<keyword evidence="1" id="KW-0812">Transmembrane</keyword>
<dbReference type="GeneTree" id="ENSGT01120000271815"/>
<evidence type="ECO:0000256" key="1">
    <source>
        <dbReference type="SAM" id="Phobius"/>
    </source>
</evidence>
<reference evidence="2" key="4">
    <citation type="submission" date="2025-09" db="UniProtKB">
        <authorList>
            <consortium name="Ensembl"/>
        </authorList>
    </citation>
    <scope>IDENTIFICATION</scope>
    <source>
        <strain evidence="2">17573</strain>
    </source>
</reference>
<dbReference type="Ensembl" id="ENSMMUT00000106624.1">
    <property type="protein sequence ID" value="ENSMMUP00000071638.1"/>
    <property type="gene ID" value="ENSMMUG00000049666.1"/>
</dbReference>
<evidence type="ECO:0000313" key="3">
    <source>
        <dbReference type="Proteomes" id="UP000006718"/>
    </source>
</evidence>
<dbReference type="PANTHER" id="PTHR12138">
    <property type="entry name" value="PRIMATE-EXPANDED PROTEIN FAMILY"/>
    <property type="match status" value="1"/>
</dbReference>
<name>A0A5F8A158_MACMU</name>
<reference evidence="2" key="2">
    <citation type="submission" date="2019-01" db="EMBL/GenBank/DDBJ databases">
        <authorList>
            <person name="Graves T."/>
            <person name="Eichler E.E."/>
            <person name="Wilson R.K."/>
        </authorList>
    </citation>
    <scope>NUCLEOTIDE SEQUENCE [LARGE SCALE GENOMIC DNA]</scope>
    <source>
        <strain evidence="2">17573</strain>
    </source>
</reference>
<keyword evidence="3" id="KW-1185">Reference proteome</keyword>
<keyword evidence="1" id="KW-0472">Membrane</keyword>
<feature type="transmembrane region" description="Helical" evidence="1">
    <location>
        <begin position="145"/>
        <end position="170"/>
    </location>
</feature>
<dbReference type="VEuPathDB" id="HostDB:ENSMMUG00000049666"/>
<organism evidence="2 3">
    <name type="scientific">Macaca mulatta</name>
    <name type="common">Rhesus macaque</name>
    <dbReference type="NCBI Taxonomy" id="9544"/>
    <lineage>
        <taxon>Eukaryota</taxon>
        <taxon>Metazoa</taxon>
        <taxon>Chordata</taxon>
        <taxon>Craniata</taxon>
        <taxon>Vertebrata</taxon>
        <taxon>Euteleostomi</taxon>
        <taxon>Mammalia</taxon>
        <taxon>Eutheria</taxon>
        <taxon>Euarchontoglires</taxon>
        <taxon>Primates</taxon>
        <taxon>Haplorrhini</taxon>
        <taxon>Catarrhini</taxon>
        <taxon>Cercopithecidae</taxon>
        <taxon>Cercopithecinae</taxon>
        <taxon>Macaca</taxon>
    </lineage>
</organism>
<sequence>MESLLLLRLECNGVISAHCNLHLPGSSDSPASASQVAGITGTHHHTRLTFVFLVETGFHHIGQAGLELLTSGDPPASASQSAGITGMSHCAQPGINIFKALSTYCQFAFLKGGTYLLPDSCQHFVNFSLHIFITSAITYIKYFKYLIVLCISMIVNCLFMSFAYLFAALFNQIPPI</sequence>
<evidence type="ECO:0000313" key="2">
    <source>
        <dbReference type="Ensembl" id="ENSMMUP00000071638.1"/>
    </source>
</evidence>
<dbReference type="Proteomes" id="UP000006718">
    <property type="component" value="Chromosome X"/>
</dbReference>
<keyword evidence="1" id="KW-1133">Transmembrane helix</keyword>
<dbReference type="PANTHER" id="PTHR12138:SF151">
    <property type="entry name" value="SECRETED PROTEIN"/>
    <property type="match status" value="1"/>
</dbReference>
<dbReference type="InParanoid" id="A0A5F8A158"/>
<protein>
    <submittedName>
        <fullName evidence="2">Uncharacterized protein</fullName>
    </submittedName>
</protein>
<dbReference type="PRINTS" id="PR02045">
    <property type="entry name" value="F138DOMAIN"/>
</dbReference>
<reference evidence="2" key="3">
    <citation type="submission" date="2025-08" db="UniProtKB">
        <authorList>
            <consortium name="Ensembl"/>
        </authorList>
    </citation>
    <scope>IDENTIFICATION</scope>
    <source>
        <strain evidence="2">17573</strain>
    </source>
</reference>
<accession>A0A5F8A158</accession>
<reference evidence="3" key="1">
    <citation type="journal article" date="2007" name="Science">
        <title>Evolutionary and biomedical insights from the rhesus macaque genome.</title>
        <authorList>
            <person name="Gibbs R.A."/>
            <person name="Rogers J."/>
            <person name="Katze M.G."/>
            <person name="Bumgarner R."/>
            <person name="Weinstock G.M."/>
            <person name="Mardis E.R."/>
            <person name="Remington K.A."/>
            <person name="Strausberg R.L."/>
            <person name="Venter J.C."/>
            <person name="Wilson R.K."/>
            <person name="Batzer M.A."/>
            <person name="Bustamante C.D."/>
            <person name="Eichler E.E."/>
            <person name="Hahn M.W."/>
            <person name="Hardison R.C."/>
            <person name="Makova K.D."/>
            <person name="Miller W."/>
            <person name="Milosavljevic A."/>
            <person name="Palermo R.E."/>
            <person name="Siepel A."/>
            <person name="Sikela J.M."/>
            <person name="Attaway T."/>
            <person name="Bell S."/>
            <person name="Bernard K.E."/>
            <person name="Buhay C.J."/>
            <person name="Chandrabose M.N."/>
            <person name="Dao M."/>
            <person name="Davis C."/>
            <person name="Delehaunty K.D."/>
            <person name="Ding Y."/>
            <person name="Dinh H.H."/>
            <person name="Dugan-Rocha S."/>
            <person name="Fulton L.A."/>
            <person name="Gabisi R.A."/>
            <person name="Garner T.T."/>
            <person name="Godfrey J."/>
            <person name="Hawes A.C."/>
            <person name="Hernandez J."/>
            <person name="Hines S."/>
            <person name="Holder M."/>
            <person name="Hume J."/>
            <person name="Jhangiani S.N."/>
            <person name="Joshi V."/>
            <person name="Khan Z.M."/>
            <person name="Kirkness E.F."/>
            <person name="Cree A."/>
            <person name="Fowler R.G."/>
            <person name="Lee S."/>
            <person name="Lewis L.R."/>
            <person name="Li Z."/>
            <person name="Liu Y.-S."/>
            <person name="Moore S.M."/>
            <person name="Muzny D."/>
            <person name="Nazareth L.V."/>
            <person name="Ngo D.N."/>
            <person name="Okwuonu G.O."/>
            <person name="Pai G."/>
            <person name="Parker D."/>
            <person name="Paul H.A."/>
            <person name="Pfannkoch C."/>
            <person name="Pohl C.S."/>
            <person name="Rogers Y.-H.C."/>
            <person name="Ruiz S.J."/>
            <person name="Sabo A."/>
            <person name="Santibanez J."/>
            <person name="Schneider B.W."/>
            <person name="Smith S.M."/>
            <person name="Sodergren E."/>
            <person name="Svatek A.F."/>
            <person name="Utterback T.R."/>
            <person name="Vattathil S."/>
            <person name="Warren W."/>
            <person name="White C.S."/>
            <person name="Chinwalla A.T."/>
            <person name="Feng Y."/>
            <person name="Halpern A.L."/>
            <person name="Hillier L.W."/>
            <person name="Huang X."/>
            <person name="Minx P."/>
            <person name="Nelson J.O."/>
            <person name="Pepin K.H."/>
            <person name="Qin X."/>
            <person name="Sutton G.G."/>
            <person name="Venter E."/>
            <person name="Walenz B.P."/>
            <person name="Wallis J.W."/>
            <person name="Worley K.C."/>
            <person name="Yang S.-P."/>
            <person name="Jones S.M."/>
            <person name="Marra M.A."/>
            <person name="Rocchi M."/>
            <person name="Schein J.E."/>
            <person name="Baertsch R."/>
            <person name="Clarke L."/>
            <person name="Csuros M."/>
            <person name="Glasscock J."/>
            <person name="Harris R.A."/>
            <person name="Havlak P."/>
            <person name="Jackson A.R."/>
            <person name="Jiang H."/>
            <person name="Liu Y."/>
            <person name="Messina D.N."/>
            <person name="Shen Y."/>
            <person name="Song H.X.-Z."/>
            <person name="Wylie T."/>
            <person name="Zhang L."/>
            <person name="Birney E."/>
            <person name="Han K."/>
            <person name="Konkel M.K."/>
            <person name="Lee J."/>
            <person name="Smit A.F.A."/>
            <person name="Ullmer B."/>
            <person name="Wang H."/>
            <person name="Xing J."/>
            <person name="Burhans R."/>
            <person name="Cheng Z."/>
            <person name="Karro J.E."/>
            <person name="Ma J."/>
            <person name="Raney B."/>
            <person name="She X."/>
            <person name="Cox M.J."/>
            <person name="Demuth J.P."/>
            <person name="Dumas L.J."/>
            <person name="Han S.-G."/>
            <person name="Hopkins J."/>
            <person name="Karimpour-Fard A."/>
            <person name="Kim Y.H."/>
            <person name="Pollack J.R."/>
            <person name="Vinar T."/>
            <person name="Addo-Quaye C."/>
            <person name="Degenhardt J."/>
            <person name="Denby A."/>
            <person name="Hubisz M.J."/>
            <person name="Indap A."/>
            <person name="Kosiol C."/>
            <person name="Lahn B.T."/>
            <person name="Lawson H.A."/>
            <person name="Marklein A."/>
            <person name="Nielsen R."/>
            <person name="Vallender E.J."/>
            <person name="Clark A.G."/>
            <person name="Ferguson B."/>
            <person name="Hernandez R.D."/>
            <person name="Hirani K."/>
            <person name="Kehrer-Sawatzki H."/>
            <person name="Kolb J."/>
            <person name="Patil S."/>
            <person name="Pu L.-L."/>
            <person name="Ren Y."/>
            <person name="Smith D.G."/>
            <person name="Wheeler D.A."/>
            <person name="Schenck I."/>
            <person name="Ball E.V."/>
            <person name="Chen R."/>
            <person name="Cooper D.N."/>
            <person name="Giardine B."/>
            <person name="Hsu F."/>
            <person name="Kent W.J."/>
            <person name="Lesk A."/>
            <person name="Nelson D.L."/>
            <person name="O'brien W.E."/>
            <person name="Pruefer K."/>
            <person name="Stenson P.D."/>
            <person name="Wallace J.C."/>
            <person name="Ke H."/>
            <person name="Liu X.-M."/>
            <person name="Wang P."/>
            <person name="Xiang A.P."/>
            <person name="Yang F."/>
            <person name="Barber G.P."/>
            <person name="Haussler D."/>
            <person name="Karolchik D."/>
            <person name="Kern A.D."/>
            <person name="Kuhn R.M."/>
            <person name="Smith K.E."/>
            <person name="Zwieg A.S."/>
        </authorList>
    </citation>
    <scope>NUCLEOTIDE SEQUENCE [LARGE SCALE GENOMIC DNA]</scope>
    <source>
        <strain evidence="3">17573</strain>
    </source>
</reference>
<proteinExistence type="predicted"/>
<dbReference type="AlphaFoldDB" id="A0A5F8A158"/>